<comment type="catalytic activity">
    <reaction evidence="1 7">
        <text>dTDP-4-dehydro-6-deoxy-alpha-D-glucose = dTDP-4-dehydro-beta-L-rhamnose</text>
        <dbReference type="Rhea" id="RHEA:16969"/>
        <dbReference type="ChEBI" id="CHEBI:57649"/>
        <dbReference type="ChEBI" id="CHEBI:62830"/>
        <dbReference type="EC" id="5.1.3.13"/>
    </reaction>
</comment>
<comment type="caution">
    <text evidence="8">The sequence shown here is derived from an EMBL/GenBank/DDBJ whole genome shotgun (WGS) entry which is preliminary data.</text>
</comment>
<dbReference type="GO" id="GO:0005829">
    <property type="term" value="C:cytosol"/>
    <property type="evidence" value="ECO:0007669"/>
    <property type="project" value="TreeGrafter"/>
</dbReference>
<dbReference type="RefSeq" id="WP_126232321.1">
    <property type="nucleotide sequence ID" value="NZ_PRBK01000004.1"/>
</dbReference>
<protein>
    <recommendedName>
        <fullName evidence="4 7">dTDP-4-dehydrorhamnose 3,5-epimerase</fullName>
        <ecNumber evidence="3 7">5.1.3.13</ecNumber>
    </recommendedName>
    <alternativeName>
        <fullName evidence="7">Thymidine diphospho-4-keto-rhamnose 3,5-epimerase</fullName>
    </alternativeName>
</protein>
<comment type="similarity">
    <text evidence="7">Belongs to the dTDP-4-dehydrorhamnose 3,5-epimerase family.</text>
</comment>
<dbReference type="Pfam" id="PF00908">
    <property type="entry name" value="dTDP_sugar_isom"/>
    <property type="match status" value="1"/>
</dbReference>
<dbReference type="PANTHER" id="PTHR21047:SF2">
    <property type="entry name" value="THYMIDINE DIPHOSPHO-4-KETO-RHAMNOSE 3,5-EPIMERASE"/>
    <property type="match status" value="1"/>
</dbReference>
<dbReference type="InterPro" id="IPR011051">
    <property type="entry name" value="RmlC_Cupin_sf"/>
</dbReference>
<reference evidence="8 9" key="1">
    <citation type="journal article" date="2019" name="Appl. Environ. Microbiol.">
        <title>Population genetics and characterization of Campylobacter jejuni isolates in western jackdaws and game birds in Finland.</title>
        <authorList>
            <person name="Kovanen S."/>
            <person name="Rossi M."/>
            <person name="Pohja-Mykra M."/>
            <person name="Nieminen T."/>
            <person name="Raunio-Saarnisto M."/>
            <person name="Sauvala M."/>
            <person name="Fredriksson-Ahomaa M."/>
            <person name="Hanninen M.L."/>
            <person name="Kivisto R."/>
        </authorList>
    </citation>
    <scope>NUCLEOTIDE SEQUENCE [LARGE SCALE GENOMIC DNA]</scope>
    <source>
        <strain evidence="8 9">CB313</strain>
    </source>
</reference>
<dbReference type="UniPathway" id="UPA00124"/>
<dbReference type="Proteomes" id="UP000288507">
    <property type="component" value="Unassembled WGS sequence"/>
</dbReference>
<organism evidence="8 9">
    <name type="scientific">Campylobacter jejuni</name>
    <dbReference type="NCBI Taxonomy" id="197"/>
    <lineage>
        <taxon>Bacteria</taxon>
        <taxon>Pseudomonadati</taxon>
        <taxon>Campylobacterota</taxon>
        <taxon>Epsilonproteobacteria</taxon>
        <taxon>Campylobacterales</taxon>
        <taxon>Campylobacteraceae</taxon>
        <taxon>Campylobacter</taxon>
    </lineage>
</organism>
<dbReference type="NCBIfam" id="TIGR01221">
    <property type="entry name" value="rmlC"/>
    <property type="match status" value="1"/>
</dbReference>
<dbReference type="InterPro" id="IPR000888">
    <property type="entry name" value="RmlC-like"/>
</dbReference>
<dbReference type="SUPFAM" id="SSF51182">
    <property type="entry name" value="RmlC-like cupins"/>
    <property type="match status" value="1"/>
</dbReference>
<evidence type="ECO:0000256" key="1">
    <source>
        <dbReference type="ARBA" id="ARBA00001298"/>
    </source>
</evidence>
<feature type="active site" description="Proton donor" evidence="5">
    <location>
        <position position="135"/>
    </location>
</feature>
<comment type="subunit">
    <text evidence="7">Homodimer.</text>
</comment>
<evidence type="ECO:0000256" key="3">
    <source>
        <dbReference type="ARBA" id="ARBA00012098"/>
    </source>
</evidence>
<evidence type="ECO:0000256" key="7">
    <source>
        <dbReference type="RuleBase" id="RU364069"/>
    </source>
</evidence>
<proteinExistence type="inferred from homology"/>
<dbReference type="EMBL" id="PRBV01000009">
    <property type="protein sequence ID" value="RTJ78947.1"/>
    <property type="molecule type" value="Genomic_DNA"/>
</dbReference>
<dbReference type="EC" id="5.1.3.13" evidence="3 7"/>
<feature type="active site" description="Proton acceptor" evidence="5">
    <location>
        <position position="65"/>
    </location>
</feature>
<feature type="site" description="Participates in a stacking interaction with the thymidine ring of dTDP-4-oxo-6-deoxyglucose" evidence="6">
    <location>
        <position position="141"/>
    </location>
</feature>
<dbReference type="CDD" id="cd00438">
    <property type="entry name" value="cupin_RmlC"/>
    <property type="match status" value="1"/>
</dbReference>
<evidence type="ECO:0000256" key="4">
    <source>
        <dbReference type="ARBA" id="ARBA00019595"/>
    </source>
</evidence>
<gene>
    <name evidence="8" type="primary">rfbC</name>
    <name evidence="8" type="ORF">C3H57_06435</name>
</gene>
<evidence type="ECO:0000313" key="8">
    <source>
        <dbReference type="EMBL" id="RTJ78947.1"/>
    </source>
</evidence>
<name>A0A431C1L8_CAMJU</name>
<evidence type="ECO:0000256" key="5">
    <source>
        <dbReference type="PIRSR" id="PIRSR600888-1"/>
    </source>
</evidence>
<dbReference type="GO" id="GO:0000271">
    <property type="term" value="P:polysaccharide biosynthetic process"/>
    <property type="evidence" value="ECO:0007669"/>
    <property type="project" value="TreeGrafter"/>
</dbReference>
<accession>A0A431C1L8</accession>
<evidence type="ECO:0000313" key="9">
    <source>
        <dbReference type="Proteomes" id="UP000288507"/>
    </source>
</evidence>
<evidence type="ECO:0000256" key="6">
    <source>
        <dbReference type="PIRSR" id="PIRSR600888-3"/>
    </source>
</evidence>
<comment type="pathway">
    <text evidence="7">Carbohydrate biosynthesis; dTDP-L-rhamnose biosynthesis.</text>
</comment>
<sequence>MSRFNFIKTYIDGVFIVEAKPIYDERGYFERYFCVEEFKKIGLNKPIVQINHSKTIGKGSIRGLHYQTPPFCETKIVRCLKGAIFDVAVDLRENSPTFLQYVGVELNEENAKYLYIPQGFAHGFQTLSDEVEILYLVTKEFNSSADNGINPFDEKINIKWHMPIGCISIKDQNLSKIDLLFKGIKL</sequence>
<dbReference type="PANTHER" id="PTHR21047">
    <property type="entry name" value="DTDP-6-DEOXY-D-GLUCOSE-3,5 EPIMERASE"/>
    <property type="match status" value="1"/>
</dbReference>
<dbReference type="GO" id="GO:0019305">
    <property type="term" value="P:dTDP-rhamnose biosynthetic process"/>
    <property type="evidence" value="ECO:0007669"/>
    <property type="project" value="UniProtKB-UniRule"/>
</dbReference>
<dbReference type="AlphaFoldDB" id="A0A431C1L8"/>
<comment type="function">
    <text evidence="2 7">Catalyzes the epimerization of the C3' and C5'positions of dTDP-6-deoxy-D-xylo-4-hexulose, forming dTDP-6-deoxy-L-lyxo-4-hexulose.</text>
</comment>
<keyword evidence="7" id="KW-0413">Isomerase</keyword>
<dbReference type="InterPro" id="IPR014710">
    <property type="entry name" value="RmlC-like_jellyroll"/>
</dbReference>
<dbReference type="Gene3D" id="2.60.120.10">
    <property type="entry name" value="Jelly Rolls"/>
    <property type="match status" value="1"/>
</dbReference>
<evidence type="ECO:0000256" key="2">
    <source>
        <dbReference type="ARBA" id="ARBA00001997"/>
    </source>
</evidence>
<dbReference type="GO" id="GO:0008830">
    <property type="term" value="F:dTDP-4-dehydrorhamnose 3,5-epimerase activity"/>
    <property type="evidence" value="ECO:0007669"/>
    <property type="project" value="UniProtKB-UniRule"/>
</dbReference>